<dbReference type="Proteomes" id="UP000663827">
    <property type="component" value="Unassembled WGS sequence"/>
</dbReference>
<feature type="non-terminal residue" evidence="4">
    <location>
        <position position="970"/>
    </location>
</feature>
<comment type="caution">
    <text evidence="4">The sequence shown here is derived from an EMBL/GenBank/DDBJ whole genome shotgun (WGS) entry which is preliminary data.</text>
</comment>
<evidence type="ECO:0000313" key="5">
    <source>
        <dbReference type="Proteomes" id="UP000663827"/>
    </source>
</evidence>
<evidence type="ECO:0008006" key="6">
    <source>
        <dbReference type="Google" id="ProtNLM"/>
    </source>
</evidence>
<protein>
    <recommendedName>
        <fullName evidence="6">Transmembrane protein</fullName>
    </recommendedName>
</protein>
<organism evidence="4 5">
    <name type="scientific">Rhizoctonia solani</name>
    <dbReference type="NCBI Taxonomy" id="456999"/>
    <lineage>
        <taxon>Eukaryota</taxon>
        <taxon>Fungi</taxon>
        <taxon>Dikarya</taxon>
        <taxon>Basidiomycota</taxon>
        <taxon>Agaricomycotina</taxon>
        <taxon>Agaricomycetes</taxon>
        <taxon>Cantharellales</taxon>
        <taxon>Ceratobasidiaceae</taxon>
        <taxon>Rhizoctonia</taxon>
    </lineage>
</organism>
<feature type="compositionally biased region" description="Polar residues" evidence="1">
    <location>
        <begin position="863"/>
        <end position="877"/>
    </location>
</feature>
<evidence type="ECO:0000256" key="2">
    <source>
        <dbReference type="SAM" id="Phobius"/>
    </source>
</evidence>
<dbReference type="AlphaFoldDB" id="A0A8H3DZ24"/>
<dbReference type="PRINTS" id="PR01217">
    <property type="entry name" value="PRICHEXTENSN"/>
</dbReference>
<keyword evidence="2" id="KW-0812">Transmembrane</keyword>
<accession>A0A8H3DZ24</accession>
<name>A0A8H3DZ24_9AGAM</name>
<feature type="chain" id="PRO_5034048717" description="Transmembrane protein" evidence="3">
    <location>
        <begin position="24"/>
        <end position="970"/>
    </location>
</feature>
<gene>
    <name evidence="4" type="ORF">RDB_LOCUS88369</name>
</gene>
<keyword evidence="2" id="KW-1133">Transmembrane helix</keyword>
<proteinExistence type="predicted"/>
<feature type="compositionally biased region" description="Polar residues" evidence="1">
    <location>
        <begin position="812"/>
        <end position="826"/>
    </location>
</feature>
<evidence type="ECO:0000256" key="3">
    <source>
        <dbReference type="SAM" id="SignalP"/>
    </source>
</evidence>
<feature type="transmembrane region" description="Helical" evidence="2">
    <location>
        <begin position="616"/>
        <end position="638"/>
    </location>
</feature>
<feature type="region of interest" description="Disordered" evidence="1">
    <location>
        <begin position="641"/>
        <end position="952"/>
    </location>
</feature>
<feature type="compositionally biased region" description="Pro residues" evidence="1">
    <location>
        <begin position="852"/>
        <end position="861"/>
    </location>
</feature>
<feature type="compositionally biased region" description="Low complexity" evidence="1">
    <location>
        <begin position="781"/>
        <end position="794"/>
    </location>
</feature>
<evidence type="ECO:0000313" key="4">
    <source>
        <dbReference type="EMBL" id="CAE7151037.1"/>
    </source>
</evidence>
<keyword evidence="2" id="KW-0472">Membrane</keyword>
<feature type="signal peptide" evidence="3">
    <location>
        <begin position="1"/>
        <end position="23"/>
    </location>
</feature>
<keyword evidence="3" id="KW-0732">Signal</keyword>
<reference evidence="4" key="1">
    <citation type="submission" date="2021-01" db="EMBL/GenBank/DDBJ databases">
        <authorList>
            <person name="Kaushik A."/>
        </authorList>
    </citation>
    <scope>NUCLEOTIDE SEQUENCE</scope>
    <source>
        <strain evidence="4">AG5</strain>
    </source>
</reference>
<feature type="compositionally biased region" description="Pro residues" evidence="1">
    <location>
        <begin position="652"/>
        <end position="700"/>
    </location>
</feature>
<dbReference type="EMBL" id="CAJNJQ010001816">
    <property type="protein sequence ID" value="CAE7151037.1"/>
    <property type="molecule type" value="Genomic_DNA"/>
</dbReference>
<evidence type="ECO:0000256" key="1">
    <source>
        <dbReference type="SAM" id="MobiDB-lite"/>
    </source>
</evidence>
<sequence>MVKLKGGLSGLLLGLSLINGVASRRVNNTIYDTNTAHITYAPQEDFCVQWKSFLFWERCSVWAKPWESAVYRSQGKVATLHRSLDHEQPTMTIKFQGSSVWIYGPPRSQLTATPVDHKICLYENHRVASDTVCYRVDVAEAYSLAEDYDAPVVIFAKGGLQDQEHQLVVSVGDPVDEVDRHRGIQFSHAVYTIERPTPWPADEDSWRFREVVMHDTHPLLTYWPKEPVSSGLWPWSSDLSGWFRKTATDKDGSRVSWHELRSQGESTQDKWGIDVTVTAGVVVLYGAPRAHITETDSLSNICVQVDSGPCEIVDVKNTYLSVENHHEAVLLWRNQGLDPYQRTHISIRLVKSGGNNLKIFPFKSIHYFEQQEYSSPDPPVGQVEDITIAHDDQAVVYHPGRRCLNYVAWWCTNWFDPWTWKEAGPSESVLTYRSTVSSYRATEDPSITLDFQGSAVYVYGAPKSFMKDGFASQRVCINDACHIVDVEQAYLNALEAVANVRSLDNTTTLSAIHPDLDPVLIWSMTGLDDKAQHSLRLALAELPSNDNAEMSIARVVYTKVTYGPGQSRPDTPVPPDRTYEGPLYPPHAIEWVPQLPPTPPVLPPHQSPSGGRSSSLAYALWPVLALVFFFICAFLTLSHASTETPERRPIRPRTPPPPYVPGPPPRPAPRPVRPNPPRPRPFPALPVVPPVSPYPNPKPTNPHTSRPDPSIHKPSKPIQKVNSVIKDTAIVPPNPSIKPRVQPSPMDQNNLGPGPGFNIASPKPEYTANVQKPRVSRQEPSHASSSAAPAQNAAIRPLPSAYEATHPDHCLNHSTPHAASSSSVISPVTKHTGPTIRVAESSSQVRDNRSRQPPPVPPVPQPSAKQSTSNNSSTQVKTTKDATRHFQRAVQPAPTPVAPSARTQPQVAPKPLQPPIVQQIGQPSATHRPELPSSNPQESAYTPALNQWAEGQGFRIDRLMRAAREEHSRP</sequence>